<dbReference type="GO" id="GO:0003735">
    <property type="term" value="F:structural constituent of ribosome"/>
    <property type="evidence" value="ECO:0007669"/>
    <property type="project" value="InterPro"/>
</dbReference>
<keyword evidence="1" id="KW-0472">Membrane</keyword>
<keyword evidence="4" id="KW-1185">Reference proteome</keyword>
<name>A0AAE3HIT7_9FIRM</name>
<dbReference type="EMBL" id="JANKAS010000016">
    <property type="protein sequence ID" value="MCR1899968.1"/>
    <property type="molecule type" value="Genomic_DNA"/>
</dbReference>
<evidence type="ECO:0000256" key="1">
    <source>
        <dbReference type="SAM" id="Phobius"/>
    </source>
</evidence>
<gene>
    <name evidence="3" type="ORF">NSA47_13445</name>
</gene>
<dbReference type="Proteomes" id="UP001205748">
    <property type="component" value="Unassembled WGS sequence"/>
</dbReference>
<dbReference type="GO" id="GO:0006412">
    <property type="term" value="P:translation"/>
    <property type="evidence" value="ECO:0007669"/>
    <property type="project" value="InterPro"/>
</dbReference>
<dbReference type="Pfam" id="PF00542">
    <property type="entry name" value="Ribosomal_L12"/>
    <property type="match status" value="1"/>
</dbReference>
<protein>
    <submittedName>
        <fullName evidence="3">Ribosomal protein L7/L12</fullName>
    </submittedName>
</protein>
<evidence type="ECO:0000313" key="4">
    <source>
        <dbReference type="Proteomes" id="UP001205748"/>
    </source>
</evidence>
<dbReference type="InterPro" id="IPR013823">
    <property type="entry name" value="Ribosomal_bL12_C"/>
</dbReference>
<dbReference type="SUPFAM" id="SSF54736">
    <property type="entry name" value="ClpS-like"/>
    <property type="match status" value="1"/>
</dbReference>
<keyword evidence="3" id="KW-0689">Ribosomal protein</keyword>
<keyword evidence="3" id="KW-0687">Ribonucleoprotein</keyword>
<feature type="transmembrane region" description="Helical" evidence="1">
    <location>
        <begin position="6"/>
        <end position="23"/>
    </location>
</feature>
<evidence type="ECO:0000313" key="3">
    <source>
        <dbReference type="EMBL" id="MCR1899968.1"/>
    </source>
</evidence>
<dbReference type="RefSeq" id="WP_257532826.1">
    <property type="nucleotide sequence ID" value="NZ_JANKAS010000016.1"/>
</dbReference>
<evidence type="ECO:0000259" key="2">
    <source>
        <dbReference type="Pfam" id="PF00542"/>
    </source>
</evidence>
<sequence length="93" mass="10844">MEYISIVLVIFLFVIFSTNINEIQENQKQIKSKLDRIIEHLGLPQSTGIYIDEKLKEELIELHKKNKKVRAIKKLREATGMGLKEAKEYVDSL</sequence>
<comment type="caution">
    <text evidence="3">The sequence shown here is derived from an EMBL/GenBank/DDBJ whole genome shotgun (WGS) entry which is preliminary data.</text>
</comment>
<dbReference type="AlphaFoldDB" id="A0AAE3HIT7"/>
<keyword evidence="1" id="KW-0812">Transmembrane</keyword>
<dbReference type="Gene3D" id="3.30.1390.10">
    <property type="match status" value="1"/>
</dbReference>
<organism evidence="3 4">
    <name type="scientific">Irregularibacter muris</name>
    <dbReference type="NCBI Taxonomy" id="1796619"/>
    <lineage>
        <taxon>Bacteria</taxon>
        <taxon>Bacillati</taxon>
        <taxon>Bacillota</taxon>
        <taxon>Clostridia</taxon>
        <taxon>Eubacteriales</taxon>
        <taxon>Eubacteriaceae</taxon>
        <taxon>Irregularibacter</taxon>
    </lineage>
</organism>
<accession>A0AAE3HIT7</accession>
<feature type="domain" description="Large ribosomal subunit protein bL12 C-terminal" evidence="2">
    <location>
        <begin position="65"/>
        <end position="92"/>
    </location>
</feature>
<reference evidence="3" key="1">
    <citation type="submission" date="2022-07" db="EMBL/GenBank/DDBJ databases">
        <title>Enhanced cultured diversity of the mouse gut microbiota enables custom-made synthetic communities.</title>
        <authorList>
            <person name="Afrizal A."/>
        </authorList>
    </citation>
    <scope>NUCLEOTIDE SEQUENCE</scope>
    <source>
        <strain evidence="3">DSM 28593</strain>
    </source>
</reference>
<proteinExistence type="predicted"/>
<dbReference type="GO" id="GO:0005840">
    <property type="term" value="C:ribosome"/>
    <property type="evidence" value="ECO:0007669"/>
    <property type="project" value="UniProtKB-KW"/>
</dbReference>
<keyword evidence="1" id="KW-1133">Transmembrane helix</keyword>
<dbReference type="InterPro" id="IPR014719">
    <property type="entry name" value="Ribosomal_bL12_C/ClpS-like"/>
</dbReference>